<organism evidence="2 3">
    <name type="scientific">Flavonifractor plautii</name>
    <name type="common">Fusobacterium plautii</name>
    <dbReference type="NCBI Taxonomy" id="292800"/>
    <lineage>
        <taxon>Bacteria</taxon>
        <taxon>Bacillati</taxon>
        <taxon>Bacillota</taxon>
        <taxon>Clostridia</taxon>
        <taxon>Eubacteriales</taxon>
        <taxon>Oscillospiraceae</taxon>
        <taxon>Flavonifractor</taxon>
    </lineage>
</organism>
<feature type="domain" description="HTH cro/C1-type" evidence="1">
    <location>
        <begin position="12"/>
        <end position="64"/>
    </location>
</feature>
<evidence type="ECO:0000313" key="3">
    <source>
        <dbReference type="Proteomes" id="UP001211173"/>
    </source>
</evidence>
<dbReference type="AlphaFoldDB" id="A0AAW6CM83"/>
<accession>A0AAW6CM83</accession>
<dbReference type="InterPro" id="IPR010982">
    <property type="entry name" value="Lambda_DNA-bd_dom_sf"/>
</dbReference>
<dbReference type="GO" id="GO:0003677">
    <property type="term" value="F:DNA binding"/>
    <property type="evidence" value="ECO:0007669"/>
    <property type="project" value="InterPro"/>
</dbReference>
<evidence type="ECO:0000259" key="1">
    <source>
        <dbReference type="Pfam" id="PF13443"/>
    </source>
</evidence>
<dbReference type="Proteomes" id="UP001211173">
    <property type="component" value="Unassembled WGS sequence"/>
</dbReference>
<gene>
    <name evidence="2" type="ORF">PNE06_15655</name>
</gene>
<sequence>MAISYQGAFEKMKEAGITTYRIRKENILSQSTLQKLREGKPVTTETIEKLCLLMDCTPNDIMKITR</sequence>
<dbReference type="EMBL" id="JAQLWV010000025">
    <property type="protein sequence ID" value="MDB7934520.1"/>
    <property type="molecule type" value="Genomic_DNA"/>
</dbReference>
<comment type="caution">
    <text evidence="2">The sequence shown here is derived from an EMBL/GenBank/DDBJ whole genome shotgun (WGS) entry which is preliminary data.</text>
</comment>
<name>A0AAW6CM83_FLAPL</name>
<dbReference type="RefSeq" id="WP_024724650.1">
    <property type="nucleotide sequence ID" value="NZ_BAABZG010000001.1"/>
</dbReference>
<reference evidence="2" key="1">
    <citation type="submission" date="2023-01" db="EMBL/GenBank/DDBJ databases">
        <title>Human gut microbiome strain richness.</title>
        <authorList>
            <person name="Chen-Liaw A."/>
        </authorList>
    </citation>
    <scope>NUCLEOTIDE SEQUENCE</scope>
    <source>
        <strain evidence="2">1001287st1_F4_1001285I_161205</strain>
    </source>
</reference>
<proteinExistence type="predicted"/>
<dbReference type="InterPro" id="IPR001387">
    <property type="entry name" value="Cro/C1-type_HTH"/>
</dbReference>
<dbReference type="Gene3D" id="1.10.260.40">
    <property type="entry name" value="lambda repressor-like DNA-binding domains"/>
    <property type="match status" value="1"/>
</dbReference>
<dbReference type="Pfam" id="PF13443">
    <property type="entry name" value="HTH_26"/>
    <property type="match status" value="1"/>
</dbReference>
<evidence type="ECO:0000313" key="2">
    <source>
        <dbReference type="EMBL" id="MDB7934520.1"/>
    </source>
</evidence>
<protein>
    <submittedName>
        <fullName evidence="2">Helix-turn-helix transcriptional regulator</fullName>
    </submittedName>
</protein>